<evidence type="ECO:0000313" key="2">
    <source>
        <dbReference type="EMBL" id="MBR0575922.1"/>
    </source>
</evidence>
<dbReference type="InterPro" id="IPR007487">
    <property type="entry name" value="ABC_transpt-TYRBP-like"/>
</dbReference>
<dbReference type="AlphaFoldDB" id="A0A941HR71"/>
<accession>A0A941HR71</accession>
<protein>
    <submittedName>
        <fullName evidence="2">ABC transporter substrate-binding protein</fullName>
    </submittedName>
</protein>
<dbReference type="InterPro" id="IPR028082">
    <property type="entry name" value="Peripla_BP_I"/>
</dbReference>
<dbReference type="EMBL" id="JAGSCS010000006">
    <property type="protein sequence ID" value="MBR0575922.1"/>
    <property type="molecule type" value="Genomic_DNA"/>
</dbReference>
<dbReference type="PANTHER" id="PTHR35271">
    <property type="entry name" value="ABC TRANSPORTER, SUBSTRATE-BINDING LIPOPROTEIN-RELATED"/>
    <property type="match status" value="1"/>
</dbReference>
<dbReference type="Gene3D" id="3.40.50.2300">
    <property type="match status" value="2"/>
</dbReference>
<feature type="chain" id="PRO_5038689812" evidence="1">
    <location>
        <begin position="21"/>
        <end position="324"/>
    </location>
</feature>
<sequence>MVVKKIAALALGVMALGMMGCQGKSKEVTEIGINQFMVHEALDASRQGFLDVLKENGFVDGENIRVEYKNANGEQSTALTIAQDFVNSGKDMIFAIATPSAQASYNATKDIPIIITAVTDPVDAGIAKSFEHSETNITGTSDGVAIVPQLEILKKVLPEAKTLGVIYNTSEANSILQVNLLKEAAAEFGLTVKEVGVTNLNDVNSVLPSALENIDVLYTPTDNTIASAYAVIVDMANKAKVPVFCAEDAGVNAGGLISAGLNYYDLGRETGLMAIELIKGTKPTDIAISTLKNPSVVVNTNTAKLLGIDIPQSVLENAKLVGDK</sequence>
<dbReference type="RefSeq" id="WP_211800610.1">
    <property type="nucleotide sequence ID" value="NZ_JAGSCS010000006.1"/>
</dbReference>
<dbReference type="SUPFAM" id="SSF53822">
    <property type="entry name" value="Periplasmic binding protein-like I"/>
    <property type="match status" value="1"/>
</dbReference>
<organism evidence="2 3">
    <name type="scientific">Proteiniclasticum sediminis</name>
    <dbReference type="NCBI Taxonomy" id="2804028"/>
    <lineage>
        <taxon>Bacteria</taxon>
        <taxon>Bacillati</taxon>
        <taxon>Bacillota</taxon>
        <taxon>Clostridia</taxon>
        <taxon>Eubacteriales</taxon>
        <taxon>Clostridiaceae</taxon>
        <taxon>Proteiniclasticum</taxon>
    </lineage>
</organism>
<dbReference type="CDD" id="cd06325">
    <property type="entry name" value="PBP1_ABC_unchar_transporter"/>
    <property type="match status" value="1"/>
</dbReference>
<dbReference type="Proteomes" id="UP000675379">
    <property type="component" value="Unassembled WGS sequence"/>
</dbReference>
<gene>
    <name evidence="2" type="ORF">KCG48_06165</name>
</gene>
<comment type="caution">
    <text evidence="2">The sequence shown here is derived from an EMBL/GenBank/DDBJ whole genome shotgun (WGS) entry which is preliminary data.</text>
</comment>
<dbReference type="PANTHER" id="PTHR35271:SF1">
    <property type="entry name" value="ABC TRANSPORTER, SUBSTRATE-BINDING LIPOPROTEIN"/>
    <property type="match status" value="1"/>
</dbReference>
<dbReference type="Pfam" id="PF04392">
    <property type="entry name" value="ABC_sub_bind"/>
    <property type="match status" value="1"/>
</dbReference>
<evidence type="ECO:0000256" key="1">
    <source>
        <dbReference type="SAM" id="SignalP"/>
    </source>
</evidence>
<keyword evidence="1" id="KW-0732">Signal</keyword>
<dbReference type="PROSITE" id="PS51257">
    <property type="entry name" value="PROKAR_LIPOPROTEIN"/>
    <property type="match status" value="1"/>
</dbReference>
<reference evidence="2" key="1">
    <citation type="submission" date="2021-04" db="EMBL/GenBank/DDBJ databases">
        <title>Proteiniclasticum sedimins sp. nov., an obligate anaerobic bacterium isolated from anaerobic sludge.</title>
        <authorList>
            <person name="Liu J."/>
        </authorList>
    </citation>
    <scope>NUCLEOTIDE SEQUENCE</scope>
    <source>
        <strain evidence="2">BAD-10</strain>
    </source>
</reference>
<keyword evidence="3" id="KW-1185">Reference proteome</keyword>
<proteinExistence type="predicted"/>
<feature type="signal peptide" evidence="1">
    <location>
        <begin position="1"/>
        <end position="20"/>
    </location>
</feature>
<evidence type="ECO:0000313" key="3">
    <source>
        <dbReference type="Proteomes" id="UP000675379"/>
    </source>
</evidence>
<name>A0A941HR71_9CLOT</name>